<evidence type="ECO:0000256" key="1">
    <source>
        <dbReference type="SAM" id="MobiDB-lite"/>
    </source>
</evidence>
<sequence>MLCPASCLPLLRELAQWRCLLGWHGHHGVGTASAPGLTANAGPHQKPQGSEVKGSRPVGRTKPLPGNQFRSLTSRGRLIAGSRAELTHSSHWNSAARL</sequence>
<accession>A0A6A5EGJ5</accession>
<name>A0A6A5EGJ5_PERFL</name>
<dbReference type="AlphaFoldDB" id="A0A6A5EGJ5"/>
<evidence type="ECO:0000313" key="2">
    <source>
        <dbReference type="EMBL" id="KAF1378145.1"/>
    </source>
</evidence>
<feature type="region of interest" description="Disordered" evidence="1">
    <location>
        <begin position="31"/>
        <end position="73"/>
    </location>
</feature>
<gene>
    <name evidence="2" type="ORF">PFLUV_G00187320</name>
</gene>
<dbReference type="EMBL" id="VHII01000016">
    <property type="protein sequence ID" value="KAF1378145.1"/>
    <property type="molecule type" value="Genomic_DNA"/>
</dbReference>
<comment type="caution">
    <text evidence="2">The sequence shown here is derived from an EMBL/GenBank/DDBJ whole genome shotgun (WGS) entry which is preliminary data.</text>
</comment>
<proteinExistence type="predicted"/>
<keyword evidence="3" id="KW-1185">Reference proteome</keyword>
<evidence type="ECO:0000313" key="3">
    <source>
        <dbReference type="Proteomes" id="UP000465112"/>
    </source>
</evidence>
<reference evidence="2 3" key="1">
    <citation type="submission" date="2019-06" db="EMBL/GenBank/DDBJ databases">
        <title>A chromosome-scale genome assembly of the European perch, Perca fluviatilis.</title>
        <authorList>
            <person name="Roques C."/>
            <person name="Zahm M."/>
            <person name="Cabau C."/>
            <person name="Klopp C."/>
            <person name="Bouchez O."/>
            <person name="Donnadieu C."/>
            <person name="Kuhl H."/>
            <person name="Gislard M."/>
            <person name="Guendouz S."/>
            <person name="Journot L."/>
            <person name="Haffray P."/>
            <person name="Bestin A."/>
            <person name="Morvezen R."/>
            <person name="Feron R."/>
            <person name="Wen M."/>
            <person name="Jouanno E."/>
            <person name="Herpin A."/>
            <person name="Schartl M."/>
            <person name="Postlethwait J."/>
            <person name="Schaerlinger B."/>
            <person name="Chardard D."/>
            <person name="Lecocq T."/>
            <person name="Poncet C."/>
            <person name="Jaffrelo L."/>
            <person name="Lampietro C."/>
            <person name="Guiguen Y."/>
        </authorList>
    </citation>
    <scope>NUCLEOTIDE SEQUENCE [LARGE SCALE GENOMIC DNA]</scope>
    <source>
        <tissue evidence="2">Blood</tissue>
    </source>
</reference>
<dbReference type="Proteomes" id="UP000465112">
    <property type="component" value="Chromosome 16"/>
</dbReference>
<protein>
    <submittedName>
        <fullName evidence="2">Uncharacterized protein</fullName>
    </submittedName>
</protein>
<organism evidence="2 3">
    <name type="scientific">Perca fluviatilis</name>
    <name type="common">European perch</name>
    <dbReference type="NCBI Taxonomy" id="8168"/>
    <lineage>
        <taxon>Eukaryota</taxon>
        <taxon>Metazoa</taxon>
        <taxon>Chordata</taxon>
        <taxon>Craniata</taxon>
        <taxon>Vertebrata</taxon>
        <taxon>Euteleostomi</taxon>
        <taxon>Actinopterygii</taxon>
        <taxon>Neopterygii</taxon>
        <taxon>Teleostei</taxon>
        <taxon>Neoteleostei</taxon>
        <taxon>Acanthomorphata</taxon>
        <taxon>Eupercaria</taxon>
        <taxon>Perciformes</taxon>
        <taxon>Percoidei</taxon>
        <taxon>Percidae</taxon>
        <taxon>Percinae</taxon>
        <taxon>Perca</taxon>
    </lineage>
</organism>